<evidence type="ECO:0000313" key="3">
    <source>
        <dbReference type="Proteomes" id="UP000315112"/>
    </source>
</evidence>
<dbReference type="EMBL" id="CP046904">
    <property type="protein sequence ID" value="QGZ40554.1"/>
    <property type="molecule type" value="Genomic_DNA"/>
</dbReference>
<dbReference type="EMBL" id="VLKW01000006">
    <property type="protein sequence ID" value="TWI45999.1"/>
    <property type="molecule type" value="Genomic_DNA"/>
</dbReference>
<gene>
    <name evidence="1" type="ORF">GO485_16810</name>
    <name evidence="2" type="ORF">IP92_03432</name>
</gene>
<proteinExistence type="predicted"/>
<organism evidence="2 3">
    <name type="scientific">Pseudoduganella flava</name>
    <dbReference type="NCBI Taxonomy" id="871742"/>
    <lineage>
        <taxon>Bacteria</taxon>
        <taxon>Pseudomonadati</taxon>
        <taxon>Pseudomonadota</taxon>
        <taxon>Betaproteobacteria</taxon>
        <taxon>Burkholderiales</taxon>
        <taxon>Oxalobacteraceae</taxon>
        <taxon>Telluria group</taxon>
        <taxon>Pseudoduganella</taxon>
    </lineage>
</organism>
<accession>A0A562PNL4</accession>
<protein>
    <submittedName>
        <fullName evidence="2">Uncharacterized protein</fullName>
    </submittedName>
</protein>
<reference evidence="2 3" key="1">
    <citation type="journal article" date="2015" name="Stand. Genomic Sci.">
        <title>Genomic Encyclopedia of Bacterial and Archaeal Type Strains, Phase III: the genomes of soil and plant-associated and newly described type strains.</title>
        <authorList>
            <person name="Whitman W.B."/>
            <person name="Woyke T."/>
            <person name="Klenk H.P."/>
            <person name="Zhou Y."/>
            <person name="Lilburn T.G."/>
            <person name="Beck B.J."/>
            <person name="De Vos P."/>
            <person name="Vandamme P."/>
            <person name="Eisen J.A."/>
            <person name="Garrity G."/>
            <person name="Hugenholtz P."/>
            <person name="Kyrpides N.C."/>
        </authorList>
    </citation>
    <scope>NUCLEOTIDE SEQUENCE [LARGE SCALE GENOMIC DNA]</scope>
    <source>
        <strain evidence="2 3">CGMCC 1.10685</strain>
    </source>
</reference>
<dbReference type="RefSeq" id="WP_145877148.1">
    <property type="nucleotide sequence ID" value="NZ_CP046904.1"/>
</dbReference>
<dbReference type="AlphaFoldDB" id="A0A562PNL4"/>
<reference evidence="1 4" key="3">
    <citation type="submission" date="2019-12" db="EMBL/GenBank/DDBJ databases">
        <title>Draft Genome Sequences of Six Type Strains of the Genus Massilia.</title>
        <authorList>
            <person name="Miess H."/>
            <person name="Frediansyah A."/>
            <person name="Goeker M."/>
            <person name="Gross H."/>
        </authorList>
    </citation>
    <scope>NUCLEOTIDE SEQUENCE [LARGE SCALE GENOMIC DNA]</scope>
    <source>
        <strain evidence="1 4">DSM 26639</strain>
    </source>
</reference>
<dbReference type="Proteomes" id="UP000437862">
    <property type="component" value="Chromosome"/>
</dbReference>
<sequence length="230" mass="26160">MQPTNEIHSLYRSAFDDLPSDQYGVLVENEVDAIRLKWLASVVGENKLRGSVAKYHVRYPDCKPYVSLLLKWYHLKVPVKLYAAVPVPVYWVYILRMQCEPKIKIGMTGRWPFRVWDFVRKANQHDADRDRLASTFDLHASQAWLVGGNKSEAIRREAILKDALFVWQVESPWKSGHTNYGAGGHKEWFDSSQMPLAIELMASFDGAAAAGQTLREALEIASQSVNPDLL</sequence>
<evidence type="ECO:0000313" key="4">
    <source>
        <dbReference type="Proteomes" id="UP000437862"/>
    </source>
</evidence>
<evidence type="ECO:0000313" key="2">
    <source>
        <dbReference type="EMBL" id="TWI45999.1"/>
    </source>
</evidence>
<dbReference type="Proteomes" id="UP000315112">
    <property type="component" value="Unassembled WGS sequence"/>
</dbReference>
<name>A0A562PNL4_9BURK</name>
<keyword evidence="4" id="KW-1185">Reference proteome</keyword>
<evidence type="ECO:0000313" key="1">
    <source>
        <dbReference type="EMBL" id="QGZ40554.1"/>
    </source>
</evidence>
<reference evidence="2" key="2">
    <citation type="submission" date="2019-07" db="EMBL/GenBank/DDBJ databases">
        <authorList>
            <person name="Whitman W."/>
            <person name="Huntemann M."/>
            <person name="Clum A."/>
            <person name="Pillay M."/>
            <person name="Palaniappan K."/>
            <person name="Varghese N."/>
            <person name="Mikhailova N."/>
            <person name="Stamatis D."/>
            <person name="Reddy T."/>
            <person name="Daum C."/>
            <person name="Shapiro N."/>
            <person name="Ivanova N."/>
            <person name="Kyrpides N."/>
            <person name="Woyke T."/>
        </authorList>
    </citation>
    <scope>NUCLEOTIDE SEQUENCE</scope>
    <source>
        <strain evidence="2">CGMCC 1.10685</strain>
    </source>
</reference>